<evidence type="ECO:0000256" key="2">
    <source>
        <dbReference type="ARBA" id="ARBA00023125"/>
    </source>
</evidence>
<dbReference type="GeneID" id="113857474"/>
<evidence type="ECO:0000313" key="8">
    <source>
        <dbReference type="RefSeq" id="XP_027345216.1"/>
    </source>
</evidence>
<keyword evidence="4" id="KW-0539">Nucleus</keyword>
<evidence type="ECO:0000256" key="3">
    <source>
        <dbReference type="ARBA" id="ARBA00023163"/>
    </source>
</evidence>
<dbReference type="GO" id="GO:0003680">
    <property type="term" value="F:minor groove of adenine-thymine-rich DNA binding"/>
    <property type="evidence" value="ECO:0007669"/>
    <property type="project" value="InterPro"/>
</dbReference>
<dbReference type="PANTHER" id="PTHR31100:SF63">
    <property type="entry name" value="AT-HOOK MOTIF NUCLEAR-LOCALIZED PROTEIN"/>
    <property type="match status" value="1"/>
</dbReference>
<protein>
    <submittedName>
        <fullName evidence="8">AT-hook motif nuclear-localized protein 28-like</fullName>
    </submittedName>
</protein>
<evidence type="ECO:0000256" key="1">
    <source>
        <dbReference type="ARBA" id="ARBA00023015"/>
    </source>
</evidence>
<reference evidence="7" key="1">
    <citation type="journal article" date="2019" name="Toxins">
        <title>Detection of Abrin-Like and Prepropulchellin-Like Toxin Genes and Transcripts Using Whole Genome Sequencing and Full-Length Transcript Sequencing of Abrus precatorius.</title>
        <authorList>
            <person name="Hovde B.T."/>
            <person name="Daligault H.E."/>
            <person name="Hanschen E.R."/>
            <person name="Kunde Y.A."/>
            <person name="Johnson M.B."/>
            <person name="Starkenburg S.R."/>
            <person name="Johnson S.L."/>
        </authorList>
    </citation>
    <scope>NUCLEOTIDE SEQUENCE [LARGE SCALE GENOMIC DNA]</scope>
</reference>
<dbReference type="SUPFAM" id="SSF117856">
    <property type="entry name" value="AF0104/ALDC/Ptd012-like"/>
    <property type="match status" value="1"/>
</dbReference>
<dbReference type="InterPro" id="IPR014476">
    <property type="entry name" value="AHL15-29"/>
</dbReference>
<dbReference type="Pfam" id="PF03479">
    <property type="entry name" value="PCC"/>
    <property type="match status" value="1"/>
</dbReference>
<dbReference type="CDD" id="cd11378">
    <property type="entry name" value="DUF296"/>
    <property type="match status" value="1"/>
</dbReference>
<dbReference type="OrthoDB" id="1436897at2759"/>
<name>A0A8B8KN20_ABRPR</name>
<accession>A0A8B8KN20</accession>
<feature type="domain" description="PPC" evidence="6">
    <location>
        <begin position="74"/>
        <end position="225"/>
    </location>
</feature>
<dbReference type="GO" id="GO:0005634">
    <property type="term" value="C:nucleus"/>
    <property type="evidence" value="ECO:0007669"/>
    <property type="project" value="TreeGrafter"/>
</dbReference>
<evidence type="ECO:0000313" key="7">
    <source>
        <dbReference type="Proteomes" id="UP000694853"/>
    </source>
</evidence>
<dbReference type="Proteomes" id="UP000694853">
    <property type="component" value="Unplaced"/>
</dbReference>
<proteinExistence type="predicted"/>
<evidence type="ECO:0000256" key="5">
    <source>
        <dbReference type="SAM" id="MobiDB-lite"/>
    </source>
</evidence>
<organism evidence="7 8">
    <name type="scientific">Abrus precatorius</name>
    <name type="common">Indian licorice</name>
    <name type="synonym">Glycine abrus</name>
    <dbReference type="NCBI Taxonomy" id="3816"/>
    <lineage>
        <taxon>Eukaryota</taxon>
        <taxon>Viridiplantae</taxon>
        <taxon>Streptophyta</taxon>
        <taxon>Embryophyta</taxon>
        <taxon>Tracheophyta</taxon>
        <taxon>Spermatophyta</taxon>
        <taxon>Magnoliopsida</taxon>
        <taxon>eudicotyledons</taxon>
        <taxon>Gunneridae</taxon>
        <taxon>Pentapetalae</taxon>
        <taxon>rosids</taxon>
        <taxon>fabids</taxon>
        <taxon>Fabales</taxon>
        <taxon>Fabaceae</taxon>
        <taxon>Papilionoideae</taxon>
        <taxon>50 kb inversion clade</taxon>
        <taxon>NPAAA clade</taxon>
        <taxon>indigoferoid/millettioid clade</taxon>
        <taxon>Abreae</taxon>
        <taxon>Abrus</taxon>
    </lineage>
</organism>
<evidence type="ECO:0000259" key="6">
    <source>
        <dbReference type="PROSITE" id="PS51742"/>
    </source>
</evidence>
<dbReference type="AlphaFoldDB" id="A0A8B8KN20"/>
<dbReference type="PANTHER" id="PTHR31100">
    <property type="entry name" value="AT-HOOK MOTIF NUCLEAR-LOCALIZED PROTEIN 15"/>
    <property type="match status" value="1"/>
</dbReference>
<reference evidence="8" key="2">
    <citation type="submission" date="2025-08" db="UniProtKB">
        <authorList>
            <consortium name="RefSeq"/>
        </authorList>
    </citation>
    <scope>IDENTIFICATION</scope>
    <source>
        <tissue evidence="8">Young leaves</tissue>
    </source>
</reference>
<dbReference type="RefSeq" id="XP_027345216.1">
    <property type="nucleotide sequence ID" value="XM_027489415.1"/>
</dbReference>
<feature type="region of interest" description="Disordered" evidence="5">
    <location>
        <begin position="1"/>
        <end position="70"/>
    </location>
</feature>
<feature type="compositionally biased region" description="Low complexity" evidence="5">
    <location>
        <begin position="213"/>
        <end position="232"/>
    </location>
</feature>
<keyword evidence="7" id="KW-1185">Reference proteome</keyword>
<dbReference type="KEGG" id="aprc:113857474"/>
<evidence type="ECO:0000256" key="4">
    <source>
        <dbReference type="ARBA" id="ARBA00023242"/>
    </source>
</evidence>
<dbReference type="GO" id="GO:0003700">
    <property type="term" value="F:DNA-binding transcription factor activity"/>
    <property type="evidence" value="ECO:0007669"/>
    <property type="project" value="TreeGrafter"/>
</dbReference>
<sequence>MDEHGVTISFPPNSDSSMKHTPHTTIHSSSHQQQPPSTIDPRQPVTPPSKRSRGRPLGSKNKPKFSLMFNPDTDQEMKPIIIEVPIGFDVVGAVIQYAQRHQVNITVLSASGIVSNVTLCHSFSNTPAFTLHGPFTLMSLTGTYMNNTSIGDSSFSSSSSDPNPLCSFKISLSESSGQNFIGIVGGKVVAANEVIVVATIFKNPEIHKAKVTNNSDEGNNSNNNSNADNQGGHENLFGFDVANY</sequence>
<keyword evidence="2" id="KW-0238">DNA-binding</keyword>
<dbReference type="InterPro" id="IPR005175">
    <property type="entry name" value="PPC_dom"/>
</dbReference>
<keyword evidence="1" id="KW-0805">Transcription regulation</keyword>
<dbReference type="Gene3D" id="3.30.1330.80">
    <property type="entry name" value="Hypothetical protein, similar to alpha- acetolactate decarboxylase, domain 2"/>
    <property type="match status" value="1"/>
</dbReference>
<feature type="compositionally biased region" description="Low complexity" evidence="5">
    <location>
        <begin position="23"/>
        <end position="39"/>
    </location>
</feature>
<gene>
    <name evidence="8" type="primary">LOC113857474</name>
</gene>
<feature type="region of interest" description="Disordered" evidence="5">
    <location>
        <begin position="211"/>
        <end position="244"/>
    </location>
</feature>
<dbReference type="PROSITE" id="PS51742">
    <property type="entry name" value="PPC"/>
    <property type="match status" value="1"/>
</dbReference>
<keyword evidence="3" id="KW-0804">Transcription</keyword>